<name>A0A9W6WT82_9STRA</name>
<feature type="compositionally biased region" description="Low complexity" evidence="1">
    <location>
        <begin position="337"/>
        <end position="371"/>
    </location>
</feature>
<feature type="compositionally biased region" description="Polar residues" evidence="1">
    <location>
        <begin position="372"/>
        <end position="381"/>
    </location>
</feature>
<feature type="compositionally biased region" description="Low complexity" evidence="1">
    <location>
        <begin position="9"/>
        <end position="23"/>
    </location>
</feature>
<dbReference type="OrthoDB" id="69354at2759"/>
<gene>
    <name evidence="2" type="ORF">Plil01_000593000</name>
</gene>
<evidence type="ECO:0000256" key="1">
    <source>
        <dbReference type="SAM" id="MobiDB-lite"/>
    </source>
</evidence>
<feature type="compositionally biased region" description="Low complexity" evidence="1">
    <location>
        <begin position="239"/>
        <end position="280"/>
    </location>
</feature>
<dbReference type="Proteomes" id="UP001165083">
    <property type="component" value="Unassembled WGS sequence"/>
</dbReference>
<dbReference type="AlphaFoldDB" id="A0A9W6WT82"/>
<accession>A0A9W6WT82</accession>
<proteinExistence type="predicted"/>
<feature type="compositionally biased region" description="Polar residues" evidence="1">
    <location>
        <begin position="281"/>
        <end position="291"/>
    </location>
</feature>
<evidence type="ECO:0000313" key="3">
    <source>
        <dbReference type="Proteomes" id="UP001165083"/>
    </source>
</evidence>
<dbReference type="EMBL" id="BSXW01000255">
    <property type="protein sequence ID" value="GMF16574.1"/>
    <property type="molecule type" value="Genomic_DNA"/>
</dbReference>
<feature type="region of interest" description="Disordered" evidence="1">
    <location>
        <begin position="226"/>
        <end position="305"/>
    </location>
</feature>
<sequence>MTHLRCPRGSGAAGQPAAASNGGLEPANLFVCPRHDEEPAASPTSSADASNSLRMRLEPGDVVLILEFNNALLPPNAKTAAPDAANHWGVVTSADETEPHGHGNQLLSVRMFVDDNVLVVPNQYAVRVAKASDFSRPVDLIHHCLERHAMVELQLRQLAGDVNDAEASRILSASNAAFSARLKALNVTAAQAKSDAELGLARWRRFLALPEPRQYDGLGETAPSYLYVDTRGSRPGQQAASSSSTSEAVTADADGDVSMTDADADTDSGGAAANGSSHTSKTAPSRPSNAGKSPHESDSEKPGDEAKDVMVLDKRLSQSPVKESATQQNTQDTIAADTQDTQQDSEQQTWSQATSTDTVTSTAPKTAPATPSHMNSAISFDTNSSNKRAFDAVEEGVKRQKINTETLVGSKPLAFTPTNFSGLQPGATLSAASAPATLHISPMASSARTTLPQKRKHLTRKQKMLAEMPPLVLEQLEQEALRYLEDADGSKPKPARMPSDADKFPCAARAANFRPAFYRPTVMLGHSGLRRPGVDAVSRLLVSQDKRNIKCFVQAHDGNADVSTKCSHLEKSASPSPGFILLDLLSLRSFRDLESVVRTRLVETLGKRSRYTREYFGMDAHKAQRWLEQQNRKKTSDQLSISLSYCAADGVKRHLELNDSSTKPSPKDMQAWLCFCANVCHLSVGIAVPTLTRPTSAPLPAQPQSVVAGSK</sequence>
<comment type="caution">
    <text evidence="2">The sequence shown here is derived from an EMBL/GenBank/DDBJ whole genome shotgun (WGS) entry which is preliminary data.</text>
</comment>
<protein>
    <submittedName>
        <fullName evidence="2">Unnamed protein product</fullName>
    </submittedName>
</protein>
<feature type="region of interest" description="Disordered" evidence="1">
    <location>
        <begin position="1"/>
        <end position="29"/>
    </location>
</feature>
<reference evidence="2" key="1">
    <citation type="submission" date="2023-04" db="EMBL/GenBank/DDBJ databases">
        <title>Phytophthora lilii NBRC 32176.</title>
        <authorList>
            <person name="Ichikawa N."/>
            <person name="Sato H."/>
            <person name="Tonouchi N."/>
        </authorList>
    </citation>
    <scope>NUCLEOTIDE SEQUENCE</scope>
    <source>
        <strain evidence="2">NBRC 32176</strain>
    </source>
</reference>
<feature type="region of interest" description="Disordered" evidence="1">
    <location>
        <begin position="337"/>
        <end position="381"/>
    </location>
</feature>
<feature type="compositionally biased region" description="Basic and acidic residues" evidence="1">
    <location>
        <begin position="293"/>
        <end position="305"/>
    </location>
</feature>
<organism evidence="2 3">
    <name type="scientific">Phytophthora lilii</name>
    <dbReference type="NCBI Taxonomy" id="2077276"/>
    <lineage>
        <taxon>Eukaryota</taxon>
        <taxon>Sar</taxon>
        <taxon>Stramenopiles</taxon>
        <taxon>Oomycota</taxon>
        <taxon>Peronosporomycetes</taxon>
        <taxon>Peronosporales</taxon>
        <taxon>Peronosporaceae</taxon>
        <taxon>Phytophthora</taxon>
    </lineage>
</organism>
<keyword evidence="3" id="KW-1185">Reference proteome</keyword>
<evidence type="ECO:0000313" key="2">
    <source>
        <dbReference type="EMBL" id="GMF16574.1"/>
    </source>
</evidence>